<keyword evidence="7" id="KW-0614">Plasmid</keyword>
<evidence type="ECO:0000256" key="2">
    <source>
        <dbReference type="ARBA" id="ARBA00022963"/>
    </source>
</evidence>
<reference evidence="7 8" key="1">
    <citation type="journal article" date="2023" name="Syst. Appl. Microbiol.">
        <title>Agrobacterium cucumeris sp. nov. isolated from crazy roots on cucumber (Cucumis sativus).</title>
        <authorList>
            <person name="Warabieda M."/>
            <person name="Kuzmanovic N."/>
            <person name="Trzcinski P."/>
            <person name="Pulawska J."/>
        </authorList>
    </citation>
    <scope>NUCLEOTIDE SEQUENCE [LARGE SCALE GENOMIC DNA]</scope>
    <source>
        <strain evidence="7 8">O132</strain>
    </source>
</reference>
<dbReference type="Gene3D" id="3.40.1090.10">
    <property type="entry name" value="Cytosolic phospholipase A2 catalytic domain"/>
    <property type="match status" value="1"/>
</dbReference>
<sequence>MRSMPSSCGFSANVIALCLLFFLSGCTAPARPVYTASQAGRAQIVGFGNIRAHLDDPRPPESVHASWRPVIGKQKPSMLAISGGGAGGAFSVGILSAWSELGSRPQFEVVTGVSTGALIAPFAFLGPAYDARLRRLYLSNEARSLVDINWRGLGVLSASLLQGDALRKMVEDNITDEILRQIAREHQAGRRLLVMTTNLDTQRAVVWNIGAIADSDSQDALALVRQILIASASVPGIFPPVSIRAIVDGRQIRELHSDGGSSSQFLTLPEHLFVASGQAGNENLHIYVIINNALIPEFSMSPERALPIMARAYAILLKSQTKQGLIALYNYGRRSAIDLNIAAIDEQVPYSMTDPLNGSYMRTVYDIGYRKTVDGSVWAQRPTFPGSQ</sequence>
<proteinExistence type="predicted"/>
<geneLocation type="plasmid" evidence="7 8">
    <name>pO132a</name>
</geneLocation>
<feature type="short sequence motif" description="GXSXG" evidence="4">
    <location>
        <begin position="112"/>
        <end position="116"/>
    </location>
</feature>
<keyword evidence="8" id="KW-1185">Reference proteome</keyword>
<feature type="short sequence motif" description="DGA/G" evidence="4">
    <location>
        <begin position="258"/>
        <end position="260"/>
    </location>
</feature>
<feature type="active site" description="Proton acceptor" evidence="4">
    <location>
        <position position="258"/>
    </location>
</feature>
<evidence type="ECO:0000256" key="3">
    <source>
        <dbReference type="ARBA" id="ARBA00023098"/>
    </source>
</evidence>
<keyword evidence="5" id="KW-0732">Signal</keyword>
<dbReference type="InterPro" id="IPR002641">
    <property type="entry name" value="PNPLA_dom"/>
</dbReference>
<dbReference type="PROSITE" id="PS51635">
    <property type="entry name" value="PNPLA"/>
    <property type="match status" value="1"/>
</dbReference>
<dbReference type="SUPFAM" id="SSF52151">
    <property type="entry name" value="FabD/lysophospholipase-like"/>
    <property type="match status" value="1"/>
</dbReference>
<gene>
    <name evidence="7" type="ORF">KZ699_24295</name>
</gene>
<feature type="active site" description="Nucleophile" evidence="4">
    <location>
        <position position="114"/>
    </location>
</feature>
<dbReference type="EMBL" id="CP080389">
    <property type="protein sequence ID" value="WHO11865.1"/>
    <property type="molecule type" value="Genomic_DNA"/>
</dbReference>
<dbReference type="PROSITE" id="PS51257">
    <property type="entry name" value="PROKAR_LIPOPROTEIN"/>
    <property type="match status" value="1"/>
</dbReference>
<dbReference type="PANTHER" id="PTHR14226:SF74">
    <property type="entry name" value="BLR4684 PROTEIN"/>
    <property type="match status" value="1"/>
</dbReference>
<keyword evidence="3 4" id="KW-0443">Lipid metabolism</keyword>
<evidence type="ECO:0000313" key="8">
    <source>
        <dbReference type="Proteomes" id="UP001225611"/>
    </source>
</evidence>
<accession>A0ABY8RW36</accession>
<evidence type="ECO:0000259" key="6">
    <source>
        <dbReference type="PROSITE" id="PS51635"/>
    </source>
</evidence>
<dbReference type="InterPro" id="IPR050301">
    <property type="entry name" value="NTE"/>
</dbReference>
<name>A0ABY8RW36_9HYPH</name>
<evidence type="ECO:0000313" key="7">
    <source>
        <dbReference type="EMBL" id="WHO11865.1"/>
    </source>
</evidence>
<dbReference type="Proteomes" id="UP001225611">
    <property type="component" value="Plasmid pO132a"/>
</dbReference>
<dbReference type="PANTHER" id="PTHR14226">
    <property type="entry name" value="NEUROPATHY TARGET ESTERASE/SWISS CHEESE D.MELANOGASTER"/>
    <property type="match status" value="1"/>
</dbReference>
<dbReference type="InterPro" id="IPR016035">
    <property type="entry name" value="Acyl_Trfase/lysoPLipase"/>
</dbReference>
<feature type="domain" description="PNPLA" evidence="6">
    <location>
        <begin position="79"/>
        <end position="271"/>
    </location>
</feature>
<keyword evidence="2 4" id="KW-0442">Lipid degradation</keyword>
<evidence type="ECO:0000256" key="5">
    <source>
        <dbReference type="SAM" id="SignalP"/>
    </source>
</evidence>
<organism evidence="7 8">
    <name type="scientific">Agrobacterium cucumeris</name>
    <dbReference type="NCBI Taxonomy" id="2862866"/>
    <lineage>
        <taxon>Bacteria</taxon>
        <taxon>Pseudomonadati</taxon>
        <taxon>Pseudomonadota</taxon>
        <taxon>Alphaproteobacteria</taxon>
        <taxon>Hyphomicrobiales</taxon>
        <taxon>Rhizobiaceae</taxon>
        <taxon>Rhizobium/Agrobacterium group</taxon>
        <taxon>Agrobacterium</taxon>
    </lineage>
</organism>
<dbReference type="Pfam" id="PF01734">
    <property type="entry name" value="Patatin"/>
    <property type="match status" value="1"/>
</dbReference>
<feature type="chain" id="PRO_5046016105" evidence="5">
    <location>
        <begin position="31"/>
        <end position="388"/>
    </location>
</feature>
<evidence type="ECO:0000256" key="1">
    <source>
        <dbReference type="ARBA" id="ARBA00022801"/>
    </source>
</evidence>
<feature type="signal peptide" evidence="5">
    <location>
        <begin position="1"/>
        <end position="30"/>
    </location>
</feature>
<keyword evidence="1 4" id="KW-0378">Hydrolase</keyword>
<evidence type="ECO:0000256" key="4">
    <source>
        <dbReference type="PROSITE-ProRule" id="PRU01161"/>
    </source>
</evidence>
<feature type="short sequence motif" description="GXGXXG" evidence="4">
    <location>
        <begin position="83"/>
        <end position="88"/>
    </location>
</feature>
<protein>
    <submittedName>
        <fullName evidence="7">Patatin-like phospholipase family protein</fullName>
    </submittedName>
</protein>